<dbReference type="GO" id="GO:0005634">
    <property type="term" value="C:nucleus"/>
    <property type="evidence" value="ECO:0007669"/>
    <property type="project" value="TreeGrafter"/>
</dbReference>
<dbReference type="SUPFAM" id="SSF57701">
    <property type="entry name" value="Zn2/Cys6 DNA-binding domain"/>
    <property type="match status" value="1"/>
</dbReference>
<dbReference type="PANTHER" id="PTHR47424">
    <property type="entry name" value="REGULATORY PROTEIN GAL4"/>
    <property type="match status" value="1"/>
</dbReference>
<name>A0A2V1DXT5_9PLEO</name>
<keyword evidence="9" id="KW-1185">Reference proteome</keyword>
<evidence type="ECO:0000313" key="8">
    <source>
        <dbReference type="EMBL" id="PVI02836.1"/>
    </source>
</evidence>
<evidence type="ECO:0000256" key="1">
    <source>
        <dbReference type="ARBA" id="ARBA00022723"/>
    </source>
</evidence>
<keyword evidence="6" id="KW-1133">Transmembrane helix</keyword>
<feature type="transmembrane region" description="Helical" evidence="6">
    <location>
        <begin position="564"/>
        <end position="583"/>
    </location>
</feature>
<protein>
    <recommendedName>
        <fullName evidence="7">Zn(2)-C6 fungal-type domain-containing protein</fullName>
    </recommendedName>
</protein>
<keyword evidence="3" id="KW-0238">DNA-binding</keyword>
<dbReference type="GO" id="GO:0000981">
    <property type="term" value="F:DNA-binding transcription factor activity, RNA polymerase II-specific"/>
    <property type="evidence" value="ECO:0007669"/>
    <property type="project" value="InterPro"/>
</dbReference>
<organism evidence="8 9">
    <name type="scientific">Periconia macrospinosa</name>
    <dbReference type="NCBI Taxonomy" id="97972"/>
    <lineage>
        <taxon>Eukaryota</taxon>
        <taxon>Fungi</taxon>
        <taxon>Dikarya</taxon>
        <taxon>Ascomycota</taxon>
        <taxon>Pezizomycotina</taxon>
        <taxon>Dothideomycetes</taxon>
        <taxon>Pleosporomycetidae</taxon>
        <taxon>Pleosporales</taxon>
        <taxon>Massarineae</taxon>
        <taxon>Periconiaceae</taxon>
        <taxon>Periconia</taxon>
    </lineage>
</organism>
<dbReference type="SMART" id="SM00906">
    <property type="entry name" value="Fungal_trans"/>
    <property type="match status" value="1"/>
</dbReference>
<dbReference type="GO" id="GO:0000435">
    <property type="term" value="P:positive regulation of transcription from RNA polymerase II promoter by galactose"/>
    <property type="evidence" value="ECO:0007669"/>
    <property type="project" value="TreeGrafter"/>
</dbReference>
<evidence type="ECO:0000313" key="9">
    <source>
        <dbReference type="Proteomes" id="UP000244855"/>
    </source>
</evidence>
<dbReference type="InterPro" id="IPR036864">
    <property type="entry name" value="Zn2-C6_fun-type_DNA-bd_sf"/>
</dbReference>
<dbReference type="InterPro" id="IPR001138">
    <property type="entry name" value="Zn2Cys6_DnaBD"/>
</dbReference>
<dbReference type="CDD" id="cd12148">
    <property type="entry name" value="fungal_TF_MHR"/>
    <property type="match status" value="1"/>
</dbReference>
<keyword evidence="1" id="KW-0479">Metal-binding</keyword>
<dbReference type="STRING" id="97972.A0A2V1DXT5"/>
<gene>
    <name evidence="8" type="ORF">DM02DRAFT_640994</name>
</gene>
<evidence type="ECO:0000256" key="2">
    <source>
        <dbReference type="ARBA" id="ARBA00023015"/>
    </source>
</evidence>
<proteinExistence type="predicted"/>
<dbReference type="InterPro" id="IPR007219">
    <property type="entry name" value="XnlR_reg_dom"/>
</dbReference>
<evidence type="ECO:0000256" key="6">
    <source>
        <dbReference type="SAM" id="Phobius"/>
    </source>
</evidence>
<dbReference type="GO" id="GO:0006351">
    <property type="term" value="P:DNA-templated transcription"/>
    <property type="evidence" value="ECO:0007669"/>
    <property type="project" value="InterPro"/>
</dbReference>
<dbReference type="CDD" id="cd00067">
    <property type="entry name" value="GAL4"/>
    <property type="match status" value="1"/>
</dbReference>
<dbReference type="InterPro" id="IPR051127">
    <property type="entry name" value="Fungal_SecMet_Regulators"/>
</dbReference>
<dbReference type="Gene3D" id="4.10.240.10">
    <property type="entry name" value="Zn(2)-C6 fungal-type DNA-binding domain"/>
    <property type="match status" value="1"/>
</dbReference>
<dbReference type="PROSITE" id="PS50048">
    <property type="entry name" value="ZN2_CY6_FUNGAL_2"/>
    <property type="match status" value="1"/>
</dbReference>
<keyword evidence="2" id="KW-0805">Transcription regulation</keyword>
<accession>A0A2V1DXT5</accession>
<evidence type="ECO:0000256" key="4">
    <source>
        <dbReference type="ARBA" id="ARBA00023163"/>
    </source>
</evidence>
<dbReference type="OrthoDB" id="424974at2759"/>
<reference evidence="8 9" key="1">
    <citation type="journal article" date="2018" name="Sci. Rep.">
        <title>Comparative genomics provides insights into the lifestyle and reveals functional heterogeneity of dark septate endophytic fungi.</title>
        <authorList>
            <person name="Knapp D.G."/>
            <person name="Nemeth J.B."/>
            <person name="Barry K."/>
            <person name="Hainaut M."/>
            <person name="Henrissat B."/>
            <person name="Johnson J."/>
            <person name="Kuo A."/>
            <person name="Lim J.H.P."/>
            <person name="Lipzen A."/>
            <person name="Nolan M."/>
            <person name="Ohm R.A."/>
            <person name="Tamas L."/>
            <person name="Grigoriev I.V."/>
            <person name="Spatafora J.W."/>
            <person name="Nagy L.G."/>
            <person name="Kovacs G.M."/>
        </authorList>
    </citation>
    <scope>NUCLEOTIDE SEQUENCE [LARGE SCALE GENOMIC DNA]</scope>
    <source>
        <strain evidence="8 9">DSE2036</strain>
    </source>
</reference>
<keyword evidence="6" id="KW-0812">Transmembrane</keyword>
<dbReference type="EMBL" id="KZ805338">
    <property type="protein sequence ID" value="PVI02836.1"/>
    <property type="molecule type" value="Genomic_DNA"/>
</dbReference>
<dbReference type="GO" id="GO:0008270">
    <property type="term" value="F:zinc ion binding"/>
    <property type="evidence" value="ECO:0007669"/>
    <property type="project" value="InterPro"/>
</dbReference>
<evidence type="ECO:0000256" key="3">
    <source>
        <dbReference type="ARBA" id="ARBA00023125"/>
    </source>
</evidence>
<dbReference type="Proteomes" id="UP000244855">
    <property type="component" value="Unassembled WGS sequence"/>
</dbReference>
<dbReference type="PANTHER" id="PTHR47424:SF3">
    <property type="entry name" value="REGULATORY PROTEIN GAL4"/>
    <property type="match status" value="1"/>
</dbReference>
<feature type="domain" description="Zn(2)-C6 fungal-type" evidence="7">
    <location>
        <begin position="23"/>
        <end position="56"/>
    </location>
</feature>
<dbReference type="SMART" id="SM00066">
    <property type="entry name" value="GAL4"/>
    <property type="match status" value="1"/>
</dbReference>
<dbReference type="AlphaFoldDB" id="A0A2V1DXT5"/>
<dbReference type="GO" id="GO:0000978">
    <property type="term" value="F:RNA polymerase II cis-regulatory region sequence-specific DNA binding"/>
    <property type="evidence" value="ECO:0007669"/>
    <property type="project" value="TreeGrafter"/>
</dbReference>
<keyword evidence="4" id="KW-0804">Transcription</keyword>
<evidence type="ECO:0000256" key="5">
    <source>
        <dbReference type="ARBA" id="ARBA00023242"/>
    </source>
</evidence>
<evidence type="ECO:0000259" key="7">
    <source>
        <dbReference type="PROSITE" id="PS50048"/>
    </source>
</evidence>
<dbReference type="Pfam" id="PF04082">
    <property type="entry name" value="Fungal_trans"/>
    <property type="match status" value="1"/>
</dbReference>
<sequence length="643" mass="71619">MEIAEDPSTERARPSKRKRIALACSACRTRKIRCDGSKPLCRPCQKRGESPGACLYTVIAQTAKHVSEQEYISSLQHKIHELNQIIGNLTDQPEDNFSPNSSLNTTATVNDGPSPVSAMGTTTAMVQNATSRNDGFYGHSSVHSLLQQVPHATNSPLPARIPVRRGSIQSIMLQAEYALPPRHVADQLLNLFFQSVHIFYPWVHSISFRARYESLWTSGGYPGRPSTSTGAQIDVGLGEYQCPAPAFFCALNAMFALGCEFSDLPHKQVASDTFGSRMRNLLHVEWLDHGSTAHVQALLLAGHYMLTTEYPNRCYNVVGLACRMAVGMGMHSDRHAKHRSAVENEIRRRVWFGCLQMEMTVCMTLGRPPLLHVIDDVNLPTAVDDEHMDLASNVCEQPPGKISRNLFMVENIKLAKILGQILNGIYCSDPRLPTSPPDFGVVVRLDSLLDDFKASLPEHLDWDRNHNTEMQEQMDLIFRRQTNVLHARFLHLRILIYRPSFSSFFASTRSSRHAGGELPSNVPSSKSGHPLSTAIRDQCAKSCVQASCALANSIEQAITSGATGAWWFSLFYLMTCGGIIILAECAQSNNRQSFDQQQLDSAWASCIKALQHLGKYHVRAQSYLEHLHSLRERARLCKFCPCT</sequence>
<dbReference type="Pfam" id="PF00172">
    <property type="entry name" value="Zn_clus"/>
    <property type="match status" value="1"/>
</dbReference>
<keyword evidence="5" id="KW-0539">Nucleus</keyword>
<keyword evidence="6" id="KW-0472">Membrane</keyword>